<evidence type="ECO:0008006" key="3">
    <source>
        <dbReference type="Google" id="ProtNLM"/>
    </source>
</evidence>
<name>A0A383ABE1_9ZZZZ</name>
<dbReference type="Pfam" id="PF17170">
    <property type="entry name" value="DUF5128"/>
    <property type="match status" value="1"/>
</dbReference>
<feature type="non-terminal residue" evidence="2">
    <location>
        <position position="252"/>
    </location>
</feature>
<protein>
    <recommendedName>
        <fullName evidence="3">SMP-30/Gluconolactonase/LRE-like region domain-containing protein</fullName>
    </recommendedName>
</protein>
<proteinExistence type="predicted"/>
<dbReference type="AlphaFoldDB" id="A0A383ABE1"/>
<dbReference type="InterPro" id="IPR011042">
    <property type="entry name" value="6-blade_b-propeller_TolB-like"/>
</dbReference>
<evidence type="ECO:0000313" key="2">
    <source>
        <dbReference type="EMBL" id="SVE04495.1"/>
    </source>
</evidence>
<dbReference type="Pfam" id="PF01436">
    <property type="entry name" value="NHL"/>
    <property type="match status" value="1"/>
</dbReference>
<keyword evidence="1" id="KW-0677">Repeat</keyword>
<dbReference type="InterPro" id="IPR050952">
    <property type="entry name" value="TRIM-NHL_E3_ligases"/>
</dbReference>
<reference evidence="2" key="1">
    <citation type="submission" date="2018-05" db="EMBL/GenBank/DDBJ databases">
        <authorList>
            <person name="Lanie J.A."/>
            <person name="Ng W.-L."/>
            <person name="Kazmierczak K.M."/>
            <person name="Andrzejewski T.M."/>
            <person name="Davidsen T.M."/>
            <person name="Wayne K.J."/>
            <person name="Tettelin H."/>
            <person name="Glass J.I."/>
            <person name="Rusch D."/>
            <person name="Podicherti R."/>
            <person name="Tsui H.-C.T."/>
            <person name="Winkler M.E."/>
        </authorList>
    </citation>
    <scope>NUCLEOTIDE SEQUENCE</scope>
</reference>
<evidence type="ECO:0000256" key="1">
    <source>
        <dbReference type="ARBA" id="ARBA00022737"/>
    </source>
</evidence>
<dbReference type="PROSITE" id="PS51125">
    <property type="entry name" value="NHL"/>
    <property type="match status" value="3"/>
</dbReference>
<dbReference type="CDD" id="cd05819">
    <property type="entry name" value="NHL"/>
    <property type="match status" value="1"/>
</dbReference>
<accession>A0A383ABE1</accession>
<dbReference type="PANTHER" id="PTHR24104:SF25">
    <property type="entry name" value="PROTEIN LIN-41"/>
    <property type="match status" value="1"/>
</dbReference>
<sequence length="252" mass="28328">ERFPSAVMCTIDSDGILYSTDEHANSILMLSTSGETVGWWGEYGSEPGQLHGPSGITLDADENLWIVNSQNHRVQKFTRKGEYLSGWGNFGTDPDQLNFPWGIAIDPVNHSILIADWRNDLVKRFNTDGELLQVIGKPGRGVGEMTRPSSVAVDQHGDIYIVDRGNNRILIYNHRGMFMESLIGDGTMTDKGVERLLGNPDALRLRDNVVNFDQEKRFANPTSVKVDGEGRVFVVDTGRWRMQVYQKLFRVL</sequence>
<feature type="non-terminal residue" evidence="2">
    <location>
        <position position="1"/>
    </location>
</feature>
<dbReference type="EMBL" id="UINC01190365">
    <property type="protein sequence ID" value="SVE04495.1"/>
    <property type="molecule type" value="Genomic_DNA"/>
</dbReference>
<dbReference type="SUPFAM" id="SSF101898">
    <property type="entry name" value="NHL repeat"/>
    <property type="match status" value="1"/>
</dbReference>
<dbReference type="GO" id="GO:0008270">
    <property type="term" value="F:zinc ion binding"/>
    <property type="evidence" value="ECO:0007669"/>
    <property type="project" value="UniProtKB-KW"/>
</dbReference>
<dbReference type="InterPro" id="IPR001258">
    <property type="entry name" value="NHL_repeat"/>
</dbReference>
<organism evidence="2">
    <name type="scientific">marine metagenome</name>
    <dbReference type="NCBI Taxonomy" id="408172"/>
    <lineage>
        <taxon>unclassified sequences</taxon>
        <taxon>metagenomes</taxon>
        <taxon>ecological metagenomes</taxon>
    </lineage>
</organism>
<dbReference type="PANTHER" id="PTHR24104">
    <property type="entry name" value="E3 UBIQUITIN-PROTEIN LIGASE NHLRC1-RELATED"/>
    <property type="match status" value="1"/>
</dbReference>
<dbReference type="Gene3D" id="2.120.10.30">
    <property type="entry name" value="TolB, C-terminal domain"/>
    <property type="match status" value="1"/>
</dbReference>
<gene>
    <name evidence="2" type="ORF">METZ01_LOCUS457349</name>
</gene>